<protein>
    <submittedName>
        <fullName evidence="2">Oligopeptide ABC transporter, periplasmic oligopeptide-binding protein OppA</fullName>
    </submittedName>
</protein>
<name>A0A6J4UKW4_9BACT</name>
<dbReference type="EMBL" id="CADCWF010000124">
    <property type="protein sequence ID" value="CAA9553694.1"/>
    <property type="molecule type" value="Genomic_DNA"/>
</dbReference>
<feature type="compositionally biased region" description="Basic residues" evidence="1">
    <location>
        <begin position="263"/>
        <end position="281"/>
    </location>
</feature>
<feature type="non-terminal residue" evidence="2">
    <location>
        <position position="1"/>
    </location>
</feature>
<feature type="compositionally biased region" description="Basic and acidic residues" evidence="1">
    <location>
        <begin position="337"/>
        <end position="362"/>
    </location>
</feature>
<feature type="non-terminal residue" evidence="2">
    <location>
        <position position="561"/>
    </location>
</feature>
<feature type="compositionally biased region" description="Basic and acidic residues" evidence="1">
    <location>
        <begin position="467"/>
        <end position="488"/>
    </location>
</feature>
<gene>
    <name evidence="2" type="ORF">AVDCRST_MAG59-1982</name>
</gene>
<feature type="compositionally biased region" description="Basic residues" evidence="1">
    <location>
        <begin position="299"/>
        <end position="308"/>
    </location>
</feature>
<sequence length="561" mass="60808">ERRECGNGRHGAGAVAVAADRGEGGGGGTRARRRRRVGARPGDRPGVGHPGGAGRPADDRQDPRSRRLRPPVRRQPGLLGSPGDGLREPGLPRQRLFAATRPGRELGAAGRPHLRFQDPARGHLPQRSGDDRGRRRLQPRPGLDQPRVVVERQDGLRRAAGAGRGHRRGAGDADRAQHRRRGRGDRPLRGDRHPLRAVRTVPPVADRDHHQHRPGRGGSQRRPRPRPGDGRHRPVQGDRAPRGPALDPDQARRLLAGGAAPGRRGRLAGHHRGARPRRRPADRRGPGRDVRQSGDARRPGRRPQRRHDRPADHELLHPLHQCEPAGAGGRAGPSGDLGRHGPAADRADGALRPGTADRADRGRLRRPRHAAHRAAVPHPRRGAGQGAPGRSRPRGRPAAADHHHAGAAGDGADGRGAQGPVGRGRDRAGDPPARLHHLHQRVRRRRNQPPGDLVVGRLQRPLPDPGGDPHRLLRPAHRPERPRDRPPDRGVGAGDRPRRARRQAAGAGGGGRHQRHLRADGDPQQLHGLPQGPGRRPRGAQQRRLRPAALARDQQGFARGL</sequence>
<feature type="compositionally biased region" description="Basic residues" evidence="1">
    <location>
        <begin position="210"/>
        <end position="225"/>
    </location>
</feature>
<feature type="compositionally biased region" description="Basic and acidic residues" evidence="1">
    <location>
        <begin position="226"/>
        <end position="241"/>
    </location>
</feature>
<evidence type="ECO:0000313" key="2">
    <source>
        <dbReference type="EMBL" id="CAA9553694.1"/>
    </source>
</evidence>
<dbReference type="AlphaFoldDB" id="A0A6J4UKW4"/>
<reference evidence="2" key="1">
    <citation type="submission" date="2020-02" db="EMBL/GenBank/DDBJ databases">
        <authorList>
            <person name="Meier V. D."/>
        </authorList>
    </citation>
    <scope>NUCLEOTIDE SEQUENCE</scope>
    <source>
        <strain evidence="2">AVDCRST_MAG59</strain>
    </source>
</reference>
<feature type="compositionally biased region" description="Basic residues" evidence="1">
    <location>
        <begin position="363"/>
        <end position="372"/>
    </location>
</feature>
<feature type="compositionally biased region" description="Low complexity" evidence="1">
    <location>
        <begin position="253"/>
        <end position="262"/>
    </location>
</feature>
<feature type="compositionally biased region" description="Basic and acidic residues" evidence="1">
    <location>
        <begin position="184"/>
        <end position="194"/>
    </location>
</feature>
<feature type="compositionally biased region" description="Basic and acidic residues" evidence="1">
    <location>
        <begin position="282"/>
        <end position="298"/>
    </location>
</feature>
<feature type="compositionally biased region" description="Basic residues" evidence="1">
    <location>
        <begin position="434"/>
        <end position="447"/>
    </location>
</feature>
<feature type="compositionally biased region" description="Basic and acidic residues" evidence="1">
    <location>
        <begin position="56"/>
        <end position="65"/>
    </location>
</feature>
<organism evidence="2">
    <name type="scientific">uncultured Thermomicrobiales bacterium</name>
    <dbReference type="NCBI Taxonomy" id="1645740"/>
    <lineage>
        <taxon>Bacteria</taxon>
        <taxon>Pseudomonadati</taxon>
        <taxon>Thermomicrobiota</taxon>
        <taxon>Thermomicrobia</taxon>
        <taxon>Thermomicrobiales</taxon>
        <taxon>environmental samples</taxon>
    </lineage>
</organism>
<feature type="compositionally biased region" description="Gly residues" evidence="1">
    <location>
        <begin position="408"/>
        <end position="422"/>
    </location>
</feature>
<feature type="compositionally biased region" description="Basic residues" evidence="1">
    <location>
        <begin position="535"/>
        <end position="546"/>
    </location>
</feature>
<evidence type="ECO:0000256" key="1">
    <source>
        <dbReference type="SAM" id="MobiDB-lite"/>
    </source>
</evidence>
<accession>A0A6J4UKW4</accession>
<proteinExistence type="predicted"/>
<feature type="region of interest" description="Disordered" evidence="1">
    <location>
        <begin position="1"/>
        <end position="561"/>
    </location>
</feature>